<keyword evidence="2" id="KW-1185">Reference proteome</keyword>
<proteinExistence type="predicted"/>
<evidence type="ECO:0000313" key="1">
    <source>
        <dbReference type="EMBL" id="MFC3714092.1"/>
    </source>
</evidence>
<reference evidence="2" key="1">
    <citation type="journal article" date="2019" name="Int. J. Syst. Evol. Microbiol.">
        <title>The Global Catalogue of Microorganisms (GCM) 10K type strain sequencing project: providing services to taxonomists for standard genome sequencing and annotation.</title>
        <authorList>
            <consortium name="The Broad Institute Genomics Platform"/>
            <consortium name="The Broad Institute Genome Sequencing Center for Infectious Disease"/>
            <person name="Wu L."/>
            <person name="Ma J."/>
        </authorList>
    </citation>
    <scope>NUCLEOTIDE SEQUENCE [LARGE SCALE GENOMIC DNA]</scope>
    <source>
        <strain evidence="2">KCTC 42644</strain>
    </source>
</reference>
<organism evidence="1 2">
    <name type="scientific">Sphingoaurantiacus capsulatus</name>
    <dbReference type="NCBI Taxonomy" id="1771310"/>
    <lineage>
        <taxon>Bacteria</taxon>
        <taxon>Pseudomonadati</taxon>
        <taxon>Pseudomonadota</taxon>
        <taxon>Alphaproteobacteria</taxon>
        <taxon>Sphingomonadales</taxon>
        <taxon>Sphingosinicellaceae</taxon>
        <taxon>Sphingoaurantiacus</taxon>
    </lineage>
</organism>
<accession>A0ABV7XFM2</accession>
<dbReference type="EMBL" id="JBHRXV010000011">
    <property type="protein sequence ID" value="MFC3714092.1"/>
    <property type="molecule type" value="Genomic_DNA"/>
</dbReference>
<dbReference type="RefSeq" id="WP_380863203.1">
    <property type="nucleotide sequence ID" value="NZ_JBHRXV010000011.1"/>
</dbReference>
<sequence>MSSLDFRPLSDFPVSLQLAARALFGEAAAEPAREAPAEDEDEAH</sequence>
<name>A0ABV7XFM2_9SPHN</name>
<comment type="caution">
    <text evidence="1">The sequence shown here is derived from an EMBL/GenBank/DDBJ whole genome shotgun (WGS) entry which is preliminary data.</text>
</comment>
<dbReference type="Proteomes" id="UP001595615">
    <property type="component" value="Unassembled WGS sequence"/>
</dbReference>
<evidence type="ECO:0000313" key="2">
    <source>
        <dbReference type="Proteomes" id="UP001595615"/>
    </source>
</evidence>
<protein>
    <submittedName>
        <fullName evidence="1">Uncharacterized protein</fullName>
    </submittedName>
</protein>
<gene>
    <name evidence="1" type="ORF">ACFOMD_16090</name>
</gene>